<evidence type="ECO:0000313" key="3">
    <source>
        <dbReference type="Proteomes" id="UP000638848"/>
    </source>
</evidence>
<dbReference type="EMBL" id="BMEQ01000001">
    <property type="protein sequence ID" value="GGG43228.1"/>
    <property type="molecule type" value="Genomic_DNA"/>
</dbReference>
<reference evidence="2" key="2">
    <citation type="submission" date="2020-09" db="EMBL/GenBank/DDBJ databases">
        <authorList>
            <person name="Sun Q."/>
            <person name="Zhou Y."/>
        </authorList>
    </citation>
    <scope>NUCLEOTIDE SEQUENCE</scope>
    <source>
        <strain evidence="2">CGMCC 1.12187</strain>
    </source>
</reference>
<keyword evidence="3" id="KW-1185">Reference proteome</keyword>
<evidence type="ECO:0000313" key="2">
    <source>
        <dbReference type="EMBL" id="GGG43228.1"/>
    </source>
</evidence>
<name>A0A917LMM0_9MICC</name>
<dbReference type="RefSeq" id="WP_188533962.1">
    <property type="nucleotide sequence ID" value="NZ_BMEQ01000001.1"/>
</dbReference>
<accession>A0A917LMM0</accession>
<dbReference type="InterPro" id="IPR007685">
    <property type="entry name" value="RelA_SpoT"/>
</dbReference>
<dbReference type="Proteomes" id="UP000638848">
    <property type="component" value="Unassembled WGS sequence"/>
</dbReference>
<dbReference type="GO" id="GO:0015969">
    <property type="term" value="P:guanosine tetraphosphate metabolic process"/>
    <property type="evidence" value="ECO:0007669"/>
    <property type="project" value="InterPro"/>
</dbReference>
<evidence type="ECO:0000259" key="1">
    <source>
        <dbReference type="SMART" id="SM00954"/>
    </source>
</evidence>
<protein>
    <submittedName>
        <fullName evidence="2">GTP pyrophosphokinase</fullName>
    </submittedName>
</protein>
<dbReference type="Pfam" id="PF04607">
    <property type="entry name" value="RelA_SpoT"/>
    <property type="match status" value="1"/>
</dbReference>
<dbReference type="Gene3D" id="3.30.460.10">
    <property type="entry name" value="Beta Polymerase, domain 2"/>
    <property type="match status" value="1"/>
</dbReference>
<reference evidence="2" key="1">
    <citation type="journal article" date="2014" name="Int. J. Syst. Evol. Microbiol.">
        <title>Complete genome sequence of Corynebacterium casei LMG S-19264T (=DSM 44701T), isolated from a smear-ripened cheese.</title>
        <authorList>
            <consortium name="US DOE Joint Genome Institute (JGI-PGF)"/>
            <person name="Walter F."/>
            <person name="Albersmeier A."/>
            <person name="Kalinowski J."/>
            <person name="Ruckert C."/>
        </authorList>
    </citation>
    <scope>NUCLEOTIDE SEQUENCE</scope>
    <source>
        <strain evidence="2">CGMCC 1.12187</strain>
    </source>
</reference>
<proteinExistence type="predicted"/>
<dbReference type="PANTHER" id="PTHR41773:SF1">
    <property type="entry name" value="RELA_SPOT DOMAIN-CONTAINING PROTEIN"/>
    <property type="match status" value="1"/>
</dbReference>
<dbReference type="InterPro" id="IPR043519">
    <property type="entry name" value="NT_sf"/>
</dbReference>
<comment type="caution">
    <text evidence="2">The sequence shown here is derived from an EMBL/GenBank/DDBJ whole genome shotgun (WGS) entry which is preliminary data.</text>
</comment>
<dbReference type="SUPFAM" id="SSF81301">
    <property type="entry name" value="Nucleotidyltransferase"/>
    <property type="match status" value="1"/>
</dbReference>
<dbReference type="PANTHER" id="PTHR41773">
    <property type="entry name" value="GTP PYROPHOSPHATASE-RELATED"/>
    <property type="match status" value="1"/>
</dbReference>
<sequence length="339" mass="37783">MTASPGGITDTTTLLRDYAARRRALEGACASIKHAVEARLQDDGLNYHQITRRVKEIESLQQKLARRNPDGSRKYADGLRGIDDLIGIRVIMFLETDVLKAVEALKGVFVVKEHVDKTAQGREMGILGYAGQHLVLEVGQESPPSGCSSCKGQRFEVQIRTVLQHAWAEFEHEVRYKSTLPIPASVDRALSMASGLLELADQQFVTISETVRGEMTEGGELHTREPEEVLTAEGVAELLIARMPEYPSSRQEQYGWLADALAVCGIRTEIQLEEFLEDVDRAAVTGRMGYRFPPGHVRVMDDLLLSAFAEDYVERTSHLGDDEQRATKLRHRLGKLRDG</sequence>
<gene>
    <name evidence="2" type="ORF">GCM10011374_01980</name>
</gene>
<dbReference type="SMART" id="SM00954">
    <property type="entry name" value="RelA_SpoT"/>
    <property type="match status" value="1"/>
</dbReference>
<dbReference type="CDD" id="cd05399">
    <property type="entry name" value="NT_Rel-Spo_like"/>
    <property type="match status" value="1"/>
</dbReference>
<organism evidence="2 3">
    <name type="scientific">Kocuria dechangensis</name>
    <dbReference type="NCBI Taxonomy" id="1176249"/>
    <lineage>
        <taxon>Bacteria</taxon>
        <taxon>Bacillati</taxon>
        <taxon>Actinomycetota</taxon>
        <taxon>Actinomycetes</taxon>
        <taxon>Micrococcales</taxon>
        <taxon>Micrococcaceae</taxon>
        <taxon>Kocuria</taxon>
    </lineage>
</organism>
<dbReference type="AlphaFoldDB" id="A0A917LMM0"/>
<feature type="domain" description="RelA/SpoT" evidence="1">
    <location>
        <begin position="52"/>
        <end position="182"/>
    </location>
</feature>
<dbReference type="Gene3D" id="1.10.287.860">
    <property type="entry name" value="Nucleotidyltransferase"/>
    <property type="match status" value="1"/>
</dbReference>